<organism evidence="14 15">
    <name type="scientific">Sphaerisporangium rufum</name>
    <dbReference type="NCBI Taxonomy" id="1381558"/>
    <lineage>
        <taxon>Bacteria</taxon>
        <taxon>Bacillati</taxon>
        <taxon>Actinomycetota</taxon>
        <taxon>Actinomycetes</taxon>
        <taxon>Streptosporangiales</taxon>
        <taxon>Streptosporangiaceae</taxon>
        <taxon>Sphaerisporangium</taxon>
    </lineage>
</organism>
<reference evidence="14" key="1">
    <citation type="submission" date="2021-01" db="EMBL/GenBank/DDBJ databases">
        <title>Whole genome shotgun sequence of Sphaerisporangium rufum NBRC 109079.</title>
        <authorList>
            <person name="Komaki H."/>
            <person name="Tamura T."/>
        </authorList>
    </citation>
    <scope>NUCLEOTIDE SEQUENCE</scope>
    <source>
        <strain evidence="14">NBRC 109079</strain>
    </source>
</reference>
<dbReference type="SMART" id="SM00387">
    <property type="entry name" value="HATPase_c"/>
    <property type="match status" value="1"/>
</dbReference>
<dbReference type="PROSITE" id="PS50109">
    <property type="entry name" value="HIS_KIN"/>
    <property type="match status" value="1"/>
</dbReference>
<dbReference type="InterPro" id="IPR004358">
    <property type="entry name" value="Sig_transdc_His_kin-like_C"/>
</dbReference>
<dbReference type="Gene3D" id="3.30.565.10">
    <property type="entry name" value="Histidine kinase-like ATPase, C-terminal domain"/>
    <property type="match status" value="1"/>
</dbReference>
<evidence type="ECO:0000256" key="3">
    <source>
        <dbReference type="ARBA" id="ARBA00012438"/>
    </source>
</evidence>
<evidence type="ECO:0000256" key="2">
    <source>
        <dbReference type="ARBA" id="ARBA00004236"/>
    </source>
</evidence>
<keyword evidence="15" id="KW-1185">Reference proteome</keyword>
<keyword evidence="9" id="KW-0902">Two-component regulatory system</keyword>
<dbReference type="PANTHER" id="PTHR45436:SF5">
    <property type="entry name" value="SENSOR HISTIDINE KINASE TRCS"/>
    <property type="match status" value="1"/>
</dbReference>
<feature type="domain" description="HAMP" evidence="13">
    <location>
        <begin position="163"/>
        <end position="216"/>
    </location>
</feature>
<evidence type="ECO:0000313" key="14">
    <source>
        <dbReference type="EMBL" id="GII78823.1"/>
    </source>
</evidence>
<dbReference type="PROSITE" id="PS50885">
    <property type="entry name" value="HAMP"/>
    <property type="match status" value="1"/>
</dbReference>
<evidence type="ECO:0000313" key="15">
    <source>
        <dbReference type="Proteomes" id="UP000655287"/>
    </source>
</evidence>
<dbReference type="Proteomes" id="UP000655287">
    <property type="component" value="Unassembled WGS sequence"/>
</dbReference>
<dbReference type="PRINTS" id="PR00344">
    <property type="entry name" value="BCTRLSENSOR"/>
</dbReference>
<comment type="subcellular location">
    <subcellularLocation>
        <location evidence="2">Cell membrane</location>
    </subcellularLocation>
</comment>
<accession>A0A919V2D3</accession>
<evidence type="ECO:0000256" key="6">
    <source>
        <dbReference type="ARBA" id="ARBA00022692"/>
    </source>
</evidence>
<dbReference type="AlphaFoldDB" id="A0A919V2D3"/>
<comment type="catalytic activity">
    <reaction evidence="1">
        <text>ATP + protein L-histidine = ADP + protein N-phospho-L-histidine.</text>
        <dbReference type="EC" id="2.7.13.3"/>
    </reaction>
</comment>
<dbReference type="SUPFAM" id="SSF55874">
    <property type="entry name" value="ATPase domain of HSP90 chaperone/DNA topoisomerase II/histidine kinase"/>
    <property type="match status" value="1"/>
</dbReference>
<keyword evidence="4" id="KW-0597">Phosphoprotein</keyword>
<dbReference type="SMART" id="SM00388">
    <property type="entry name" value="HisKA"/>
    <property type="match status" value="1"/>
</dbReference>
<dbReference type="InterPro" id="IPR003661">
    <property type="entry name" value="HisK_dim/P_dom"/>
</dbReference>
<name>A0A919V2D3_9ACTN</name>
<evidence type="ECO:0000256" key="8">
    <source>
        <dbReference type="ARBA" id="ARBA00022989"/>
    </source>
</evidence>
<evidence type="ECO:0000256" key="1">
    <source>
        <dbReference type="ARBA" id="ARBA00000085"/>
    </source>
</evidence>
<keyword evidence="8" id="KW-1133">Transmembrane helix</keyword>
<dbReference type="EMBL" id="BOOU01000053">
    <property type="protein sequence ID" value="GII78823.1"/>
    <property type="molecule type" value="Genomic_DNA"/>
</dbReference>
<dbReference type="EC" id="2.7.13.3" evidence="3"/>
<dbReference type="CDD" id="cd00082">
    <property type="entry name" value="HisKA"/>
    <property type="match status" value="1"/>
</dbReference>
<evidence type="ECO:0000256" key="9">
    <source>
        <dbReference type="ARBA" id="ARBA00023012"/>
    </source>
</evidence>
<evidence type="ECO:0000259" key="13">
    <source>
        <dbReference type="PROSITE" id="PS50885"/>
    </source>
</evidence>
<evidence type="ECO:0000256" key="11">
    <source>
        <dbReference type="SAM" id="MobiDB-lite"/>
    </source>
</evidence>
<dbReference type="InterPro" id="IPR050428">
    <property type="entry name" value="TCS_sensor_his_kinase"/>
</dbReference>
<comment type="caution">
    <text evidence="14">The sequence shown here is derived from an EMBL/GenBank/DDBJ whole genome shotgun (WGS) entry which is preliminary data.</text>
</comment>
<proteinExistence type="predicted"/>
<dbReference type="SUPFAM" id="SSF47384">
    <property type="entry name" value="Homodimeric domain of signal transducing histidine kinase"/>
    <property type="match status" value="1"/>
</dbReference>
<keyword evidence="10" id="KW-0472">Membrane</keyword>
<dbReference type="PANTHER" id="PTHR45436">
    <property type="entry name" value="SENSOR HISTIDINE KINASE YKOH"/>
    <property type="match status" value="1"/>
</dbReference>
<dbReference type="InterPro" id="IPR003594">
    <property type="entry name" value="HATPase_dom"/>
</dbReference>
<dbReference type="GO" id="GO:0005886">
    <property type="term" value="C:plasma membrane"/>
    <property type="evidence" value="ECO:0007669"/>
    <property type="project" value="UniProtKB-SubCell"/>
</dbReference>
<dbReference type="Gene3D" id="1.10.287.130">
    <property type="match status" value="1"/>
</dbReference>
<evidence type="ECO:0000256" key="10">
    <source>
        <dbReference type="ARBA" id="ARBA00023136"/>
    </source>
</evidence>
<evidence type="ECO:0000256" key="5">
    <source>
        <dbReference type="ARBA" id="ARBA00022679"/>
    </source>
</evidence>
<dbReference type="SMART" id="SM00304">
    <property type="entry name" value="HAMP"/>
    <property type="match status" value="1"/>
</dbReference>
<dbReference type="Pfam" id="PF00512">
    <property type="entry name" value="HisKA"/>
    <property type="match status" value="1"/>
</dbReference>
<gene>
    <name evidence="14" type="ORF">Sru01_38050</name>
</gene>
<keyword evidence="6" id="KW-0812">Transmembrane</keyword>
<dbReference type="InterPro" id="IPR005467">
    <property type="entry name" value="His_kinase_dom"/>
</dbReference>
<protein>
    <recommendedName>
        <fullName evidence="3">histidine kinase</fullName>
        <ecNumber evidence="3">2.7.13.3</ecNumber>
    </recommendedName>
</protein>
<dbReference type="InterPro" id="IPR003660">
    <property type="entry name" value="HAMP_dom"/>
</dbReference>
<feature type="domain" description="Histidine kinase" evidence="12">
    <location>
        <begin position="224"/>
        <end position="438"/>
    </location>
</feature>
<sequence>MYAGVTAALLSALLATVLMIAVNRLATAYRVKEVTATGSRVVFEIERAGLRPQISADVLHRHQVLGATGRILAASPGMEGRPRMATFAPAGNGSTASAVVCHGGDCDIVVAHRVYHRSAGSLVVYSSAPAIPPLVHPKLATLVIGGSILLAVAVTYGAHRLVAGSLAPVDVIRAELDAINARDPGRRVPVPRTGDEIHDLAVSVNRTLERLQRAIERQRRFASDASHDLRSPLTAMRAEVEEALLAPGETDVRDLGRSLLTSLDRLQALVADLLMAARLDAGDVGAREPVDLGALVAGELTAHRHNSPSVETRLEPGIVVLGDPPRLARLLTNLVDNAERHATSLVVVSLRREPGDDRFPHGTAVLEVLDDGAGIPPDQREAVFQRFARLEEGRRLDPGGTGLGLAIARQIAEAGGGSLSAEPGGRGARLVLRLPVANPGASPPGENPGGSGAPGPAAVPPAG</sequence>
<evidence type="ECO:0000256" key="4">
    <source>
        <dbReference type="ARBA" id="ARBA00022553"/>
    </source>
</evidence>
<evidence type="ECO:0000259" key="12">
    <source>
        <dbReference type="PROSITE" id="PS50109"/>
    </source>
</evidence>
<keyword evidence="5" id="KW-0808">Transferase</keyword>
<dbReference type="InterPro" id="IPR036890">
    <property type="entry name" value="HATPase_C_sf"/>
</dbReference>
<dbReference type="GO" id="GO:0000155">
    <property type="term" value="F:phosphorelay sensor kinase activity"/>
    <property type="evidence" value="ECO:0007669"/>
    <property type="project" value="InterPro"/>
</dbReference>
<dbReference type="CDD" id="cd00075">
    <property type="entry name" value="HATPase"/>
    <property type="match status" value="1"/>
</dbReference>
<dbReference type="Pfam" id="PF02518">
    <property type="entry name" value="HATPase_c"/>
    <property type="match status" value="1"/>
</dbReference>
<feature type="region of interest" description="Disordered" evidence="11">
    <location>
        <begin position="436"/>
        <end position="463"/>
    </location>
</feature>
<dbReference type="InterPro" id="IPR036097">
    <property type="entry name" value="HisK_dim/P_sf"/>
</dbReference>
<keyword evidence="7" id="KW-0418">Kinase</keyword>
<evidence type="ECO:0000256" key="7">
    <source>
        <dbReference type="ARBA" id="ARBA00022777"/>
    </source>
</evidence>